<dbReference type="InterPro" id="IPR058240">
    <property type="entry name" value="rSAM_sf"/>
</dbReference>
<dbReference type="PANTHER" id="PTHR43409:SF16">
    <property type="entry name" value="SLR0320 PROTEIN"/>
    <property type="match status" value="1"/>
</dbReference>
<dbReference type="SMART" id="SM00729">
    <property type="entry name" value="Elp3"/>
    <property type="match status" value="1"/>
</dbReference>
<reference evidence="8 9" key="1">
    <citation type="journal article" date="2016" name="Nat. Commun.">
        <title>Thousands of microbial genomes shed light on interconnected biogeochemical processes in an aquifer system.</title>
        <authorList>
            <person name="Anantharaman K."/>
            <person name="Brown C.T."/>
            <person name="Hug L.A."/>
            <person name="Sharon I."/>
            <person name="Castelle C.J."/>
            <person name="Probst A.J."/>
            <person name="Thomas B.C."/>
            <person name="Singh A."/>
            <person name="Wilkins M.J."/>
            <person name="Karaoz U."/>
            <person name="Brodie E.L."/>
            <person name="Williams K.H."/>
            <person name="Hubbard S.S."/>
            <person name="Banfield J.F."/>
        </authorList>
    </citation>
    <scope>NUCLEOTIDE SEQUENCE [LARGE SCALE GENOMIC DNA]</scope>
</reference>
<dbReference type="AlphaFoldDB" id="A0A1F7WEQ7"/>
<dbReference type="GO" id="GO:0005829">
    <property type="term" value="C:cytosol"/>
    <property type="evidence" value="ECO:0007669"/>
    <property type="project" value="TreeGrafter"/>
</dbReference>
<evidence type="ECO:0000256" key="5">
    <source>
        <dbReference type="ARBA" id="ARBA00023014"/>
    </source>
</evidence>
<dbReference type="PROSITE" id="PS51918">
    <property type="entry name" value="RADICAL_SAM"/>
    <property type="match status" value="1"/>
</dbReference>
<dbReference type="InterPro" id="IPR023404">
    <property type="entry name" value="rSAM_horseshoe"/>
</dbReference>
<sequence>MNGVEYSGGNKKLKIALCAVNTRYSQSAAALDYLSGYLYKYLDFKNISRGLYELKTFEFNLGDTHEFVTRTLCSHGADIYCFSIYIWNRDFIKKVISFIRSAFPEALTLAGGPEAISVCRGDVEAMCGAEYAISGEGEISFARFVELAVDAVRTGGERWTMDAERLMHIDGIAHSPAGGGFRYSSEPAVVGDLDSLPSIFVKEGGPDARGGRNFVYLETSRGCPNHCHYCLSSLKPKSGPAVRYFSLERVFADIDRIMNDLKIDKVRVIDRTFNDDPERALAIFRYIASRARPDTLFQFEISPYKFTGPIVDFLKNLDRRCFQFEIGVQSFNRKALDSVGRVNSEPKAAETAVEEPAGGAGTGRAGDMLDILINETKVNIHADLMYGLPGDNYDDCVNSFDTLLKKMPDSVQFWQLKLLRGTRLRENASKMGLVYDPNPPYAVIKTPSISVLEMFRLQKLGRYLDIIYNHGHLKLSVRALFNLSARPSEFFFQLIEFFERNGIAETAISRQNLFSYVRRFAEEKVRPASEAKYSVLLDCLRFDFIAGESKRFSLPDFLKPEKMRRDQGLFGYIQDSVLRPDSAVKLSRAFSLFRFDNDIVEAASGTELFADGSGFGLNAAEPSRRGAYMAVRHVANADGTFGSRRYWFNDPGDFLALDYFYCADKNGRFPPAEGDFDGACYRAFLEGFPARVEKYIGYGIVVSQNKSRQERAND</sequence>
<dbReference type="InterPro" id="IPR006638">
    <property type="entry name" value="Elp3/MiaA/NifB-like_rSAM"/>
</dbReference>
<evidence type="ECO:0000313" key="9">
    <source>
        <dbReference type="Proteomes" id="UP000178735"/>
    </source>
</evidence>
<accession>A0A1F7WEQ7</accession>
<dbReference type="GO" id="GO:0031419">
    <property type="term" value="F:cobalamin binding"/>
    <property type="evidence" value="ECO:0007669"/>
    <property type="project" value="InterPro"/>
</dbReference>
<evidence type="ECO:0000313" key="8">
    <source>
        <dbReference type="EMBL" id="OGM01301.1"/>
    </source>
</evidence>
<evidence type="ECO:0000256" key="4">
    <source>
        <dbReference type="ARBA" id="ARBA00023004"/>
    </source>
</evidence>
<comment type="caution">
    <text evidence="8">The sequence shown here is derived from an EMBL/GenBank/DDBJ whole genome shotgun (WGS) entry which is preliminary data.</text>
</comment>
<evidence type="ECO:0000256" key="3">
    <source>
        <dbReference type="ARBA" id="ARBA00022723"/>
    </source>
</evidence>
<proteinExistence type="predicted"/>
<keyword evidence="5" id="KW-0411">Iron-sulfur</keyword>
<protein>
    <submittedName>
        <fullName evidence="8">Uncharacterized protein</fullName>
    </submittedName>
</protein>
<dbReference type="GO" id="GO:0051536">
    <property type="term" value="F:iron-sulfur cluster binding"/>
    <property type="evidence" value="ECO:0007669"/>
    <property type="project" value="UniProtKB-KW"/>
</dbReference>
<organism evidence="8 9">
    <name type="scientific">Candidatus Wallbacteria bacterium GWC2_49_35</name>
    <dbReference type="NCBI Taxonomy" id="1817813"/>
    <lineage>
        <taxon>Bacteria</taxon>
        <taxon>Candidatus Walliibacteriota</taxon>
    </lineage>
</organism>
<gene>
    <name evidence="8" type="ORF">A2008_01500</name>
</gene>
<evidence type="ECO:0000259" key="7">
    <source>
        <dbReference type="PROSITE" id="PS51918"/>
    </source>
</evidence>
<keyword evidence="4" id="KW-0408">Iron</keyword>
<dbReference type="InterPro" id="IPR025288">
    <property type="entry name" value="DUF4080"/>
</dbReference>
<dbReference type="InterPro" id="IPR051198">
    <property type="entry name" value="BchE-like"/>
</dbReference>
<keyword evidence="2" id="KW-0949">S-adenosyl-L-methionine</keyword>
<feature type="domain" description="B12-binding" evidence="6">
    <location>
        <begin position="12"/>
        <end position="155"/>
    </location>
</feature>
<dbReference type="Gene3D" id="3.80.30.20">
    <property type="entry name" value="tm_1862 like domain"/>
    <property type="match status" value="1"/>
</dbReference>
<evidence type="ECO:0000256" key="1">
    <source>
        <dbReference type="ARBA" id="ARBA00001966"/>
    </source>
</evidence>
<comment type="cofactor">
    <cofactor evidence="1">
        <name>[4Fe-4S] cluster</name>
        <dbReference type="ChEBI" id="CHEBI:49883"/>
    </cofactor>
</comment>
<dbReference type="SFLD" id="SFLDG01082">
    <property type="entry name" value="B12-binding_domain_containing"/>
    <property type="match status" value="1"/>
</dbReference>
<dbReference type="GO" id="GO:0003824">
    <property type="term" value="F:catalytic activity"/>
    <property type="evidence" value="ECO:0007669"/>
    <property type="project" value="InterPro"/>
</dbReference>
<feature type="domain" description="Radical SAM core" evidence="7">
    <location>
        <begin position="209"/>
        <end position="456"/>
    </location>
</feature>
<dbReference type="GO" id="GO:0046872">
    <property type="term" value="F:metal ion binding"/>
    <property type="evidence" value="ECO:0007669"/>
    <property type="project" value="UniProtKB-KW"/>
</dbReference>
<dbReference type="SFLD" id="SFLDS00029">
    <property type="entry name" value="Radical_SAM"/>
    <property type="match status" value="1"/>
</dbReference>
<dbReference type="Pfam" id="PF13311">
    <property type="entry name" value="DUF4080"/>
    <property type="match status" value="1"/>
</dbReference>
<dbReference type="EMBL" id="MGFH01000238">
    <property type="protein sequence ID" value="OGM01301.1"/>
    <property type="molecule type" value="Genomic_DNA"/>
</dbReference>
<dbReference type="PROSITE" id="PS51332">
    <property type="entry name" value="B12_BINDING"/>
    <property type="match status" value="1"/>
</dbReference>
<dbReference type="STRING" id="1817813.A2008_01500"/>
<dbReference type="Pfam" id="PF04055">
    <property type="entry name" value="Radical_SAM"/>
    <property type="match status" value="1"/>
</dbReference>
<dbReference type="SUPFAM" id="SSF102114">
    <property type="entry name" value="Radical SAM enzymes"/>
    <property type="match status" value="1"/>
</dbReference>
<dbReference type="Proteomes" id="UP000178735">
    <property type="component" value="Unassembled WGS sequence"/>
</dbReference>
<name>A0A1F7WEQ7_9BACT</name>
<dbReference type="InterPro" id="IPR006158">
    <property type="entry name" value="Cobalamin-bd"/>
</dbReference>
<evidence type="ECO:0000256" key="2">
    <source>
        <dbReference type="ARBA" id="ARBA00022691"/>
    </source>
</evidence>
<dbReference type="InterPro" id="IPR007197">
    <property type="entry name" value="rSAM"/>
</dbReference>
<keyword evidence="3" id="KW-0479">Metal-binding</keyword>
<dbReference type="Gene3D" id="3.40.50.280">
    <property type="entry name" value="Cobalamin-binding domain"/>
    <property type="match status" value="1"/>
</dbReference>
<dbReference type="PANTHER" id="PTHR43409">
    <property type="entry name" value="ANAEROBIC MAGNESIUM-PROTOPORPHYRIN IX MONOMETHYL ESTER CYCLASE-RELATED"/>
    <property type="match status" value="1"/>
</dbReference>
<evidence type="ECO:0000259" key="6">
    <source>
        <dbReference type="PROSITE" id="PS51332"/>
    </source>
</evidence>